<protein>
    <submittedName>
        <fullName evidence="2">Uncharacterized protein</fullName>
    </submittedName>
</protein>
<organism evidence="2 3">
    <name type="scientific">Obba rivulosa</name>
    <dbReference type="NCBI Taxonomy" id="1052685"/>
    <lineage>
        <taxon>Eukaryota</taxon>
        <taxon>Fungi</taxon>
        <taxon>Dikarya</taxon>
        <taxon>Basidiomycota</taxon>
        <taxon>Agaricomycotina</taxon>
        <taxon>Agaricomycetes</taxon>
        <taxon>Polyporales</taxon>
        <taxon>Gelatoporiaceae</taxon>
        <taxon>Obba</taxon>
    </lineage>
</organism>
<name>A0A8E2DGS5_9APHY</name>
<feature type="compositionally biased region" description="Polar residues" evidence="1">
    <location>
        <begin position="154"/>
        <end position="168"/>
    </location>
</feature>
<evidence type="ECO:0000256" key="1">
    <source>
        <dbReference type="SAM" id="MobiDB-lite"/>
    </source>
</evidence>
<feature type="region of interest" description="Disordered" evidence="1">
    <location>
        <begin position="152"/>
        <end position="174"/>
    </location>
</feature>
<reference evidence="2 3" key="1">
    <citation type="submission" date="2016-07" db="EMBL/GenBank/DDBJ databases">
        <title>Draft genome of the white-rot fungus Obba rivulosa 3A-2.</title>
        <authorList>
            <consortium name="DOE Joint Genome Institute"/>
            <person name="Miettinen O."/>
            <person name="Riley R."/>
            <person name="Acob R."/>
            <person name="Barry K."/>
            <person name="Cullen D."/>
            <person name="De Vries R."/>
            <person name="Hainaut M."/>
            <person name="Hatakka A."/>
            <person name="Henrissat B."/>
            <person name="Hilden K."/>
            <person name="Kuo R."/>
            <person name="Labutti K."/>
            <person name="Lipzen A."/>
            <person name="Makela M.R."/>
            <person name="Sandor L."/>
            <person name="Spatafora J.W."/>
            <person name="Grigoriev I.V."/>
            <person name="Hibbett D.S."/>
        </authorList>
    </citation>
    <scope>NUCLEOTIDE SEQUENCE [LARGE SCALE GENOMIC DNA]</scope>
    <source>
        <strain evidence="2 3">3A-2</strain>
    </source>
</reference>
<dbReference type="Proteomes" id="UP000250043">
    <property type="component" value="Unassembled WGS sequence"/>
</dbReference>
<dbReference type="AlphaFoldDB" id="A0A8E2DGS5"/>
<sequence>MCSTSSALGTRRPALLGATPERIRKMSMASRSRRGNMKAMMPTGLSLRALGADKMVNILRGAYLFWYATESFDSPALVTLTDSSAGRRSLPSLCGVYLGPCQCVIRICTTYCLRTCQRFVNEARGPVLDVCPSSMLSRPSIRRSRQARFHAAATNPSSAHLKTRTSARTSDHTI</sequence>
<accession>A0A8E2DGS5</accession>
<gene>
    <name evidence="2" type="ORF">OBBRIDRAFT_246109</name>
</gene>
<evidence type="ECO:0000313" key="3">
    <source>
        <dbReference type="Proteomes" id="UP000250043"/>
    </source>
</evidence>
<keyword evidence="3" id="KW-1185">Reference proteome</keyword>
<evidence type="ECO:0000313" key="2">
    <source>
        <dbReference type="EMBL" id="OCH86277.1"/>
    </source>
</evidence>
<proteinExistence type="predicted"/>
<dbReference type="EMBL" id="KV722535">
    <property type="protein sequence ID" value="OCH86277.1"/>
    <property type="molecule type" value="Genomic_DNA"/>
</dbReference>